<accession>A0A4Q4ZEI4</accession>
<dbReference type="EMBL" id="SDKM01000011">
    <property type="protein sequence ID" value="RYP86502.1"/>
    <property type="molecule type" value="Genomic_DNA"/>
</dbReference>
<keyword evidence="3" id="KW-1185">Reference proteome</keyword>
<comment type="caution">
    <text evidence="2">The sequence shown here is derived from an EMBL/GenBank/DDBJ whole genome shotgun (WGS) entry which is preliminary data.</text>
</comment>
<dbReference type="OrthoDB" id="3700600at2"/>
<keyword evidence="1" id="KW-1133">Transmembrane helix</keyword>
<evidence type="ECO:0000313" key="2">
    <source>
        <dbReference type="EMBL" id="RYP86502.1"/>
    </source>
</evidence>
<protein>
    <recommendedName>
        <fullName evidence="4">DedA family protein</fullName>
    </recommendedName>
</protein>
<feature type="transmembrane region" description="Helical" evidence="1">
    <location>
        <begin position="7"/>
        <end position="26"/>
    </location>
</feature>
<feature type="transmembrane region" description="Helical" evidence="1">
    <location>
        <begin position="125"/>
        <end position="151"/>
    </location>
</feature>
<feature type="transmembrane region" description="Helical" evidence="1">
    <location>
        <begin position="95"/>
        <end position="119"/>
    </location>
</feature>
<proteinExistence type="predicted"/>
<keyword evidence="1" id="KW-0812">Transmembrane</keyword>
<feature type="transmembrane region" description="Helical" evidence="1">
    <location>
        <begin position="38"/>
        <end position="59"/>
    </location>
</feature>
<evidence type="ECO:0000256" key="1">
    <source>
        <dbReference type="SAM" id="Phobius"/>
    </source>
</evidence>
<gene>
    <name evidence="2" type="ORF">EKO23_09380</name>
</gene>
<dbReference type="RefSeq" id="WP_134716526.1">
    <property type="nucleotide sequence ID" value="NZ_SDKM01000011.1"/>
</dbReference>
<sequence>MNLVWATLGYSILSSVVPIFNIELYLAALATQVTPEQALPLAVMAGIGQAVGKYVWYYATVHSMRVPMMQRWLGTPKRQAQLTLWEKRIAGRPGLAGGVTFLSGLVGIPPLLVMGVAAGVVRMNIWLFMVMIFLGRGLQSWLILAGLATLFH</sequence>
<evidence type="ECO:0008006" key="4">
    <source>
        <dbReference type="Google" id="ProtNLM"/>
    </source>
</evidence>
<dbReference type="AlphaFoldDB" id="A0A4Q4ZEI4"/>
<evidence type="ECO:0000313" key="3">
    <source>
        <dbReference type="Proteomes" id="UP000295198"/>
    </source>
</evidence>
<organism evidence="2 3">
    <name type="scientific">Nocardioides guangzhouensis</name>
    <dbReference type="NCBI Taxonomy" id="2497878"/>
    <lineage>
        <taxon>Bacteria</taxon>
        <taxon>Bacillati</taxon>
        <taxon>Actinomycetota</taxon>
        <taxon>Actinomycetes</taxon>
        <taxon>Propionibacteriales</taxon>
        <taxon>Nocardioidaceae</taxon>
        <taxon>Nocardioides</taxon>
    </lineage>
</organism>
<keyword evidence="1" id="KW-0472">Membrane</keyword>
<dbReference type="Proteomes" id="UP000295198">
    <property type="component" value="Unassembled WGS sequence"/>
</dbReference>
<name>A0A4Q4ZEI4_9ACTN</name>
<reference evidence="2 3" key="1">
    <citation type="submission" date="2019-01" db="EMBL/GenBank/DDBJ databases">
        <title>Nocardioides guangzhouensis sp. nov., an actinobacterium isolated from soil.</title>
        <authorList>
            <person name="Fu Y."/>
            <person name="Cai Y."/>
            <person name="Lin Z."/>
            <person name="Chen P."/>
        </authorList>
    </citation>
    <scope>NUCLEOTIDE SEQUENCE [LARGE SCALE GENOMIC DNA]</scope>
    <source>
        <strain evidence="2 3">130</strain>
    </source>
</reference>